<sequence length="208" mass="21535">GRGKLCSVPDGLARRYRGAGPGQHAGAHARGGAGTWRGAGIGRRREPRAGGPLGLRGGRPLGPAGAVGPGVLGGQVRRGGVFDLLGRQGVARPGRLRPDAGGGPDGSRRGLYAGRGLQRTEPQDRCLLPGLPAAVRRPRDGRHGHPTARFWSDLRAAYLGDLQRAGGLFGNRRLVAEVPPEARGRSGLAHRSRPDLPRAPPGLPGPPV</sequence>
<feature type="region of interest" description="Disordered" evidence="1">
    <location>
        <begin position="180"/>
        <end position="208"/>
    </location>
</feature>
<evidence type="ECO:0000313" key="2">
    <source>
        <dbReference type="EMBL" id="CAA9479788.1"/>
    </source>
</evidence>
<reference evidence="2" key="1">
    <citation type="submission" date="2020-02" db="EMBL/GenBank/DDBJ databases">
        <authorList>
            <person name="Meier V. D."/>
        </authorList>
    </citation>
    <scope>NUCLEOTIDE SEQUENCE</scope>
    <source>
        <strain evidence="2">AVDCRST_MAG05</strain>
    </source>
</reference>
<protein>
    <submittedName>
        <fullName evidence="2">Uncharacterized protein</fullName>
    </submittedName>
</protein>
<feature type="compositionally biased region" description="Gly residues" evidence="1">
    <location>
        <begin position="51"/>
        <end position="61"/>
    </location>
</feature>
<feature type="compositionally biased region" description="Pro residues" evidence="1">
    <location>
        <begin position="197"/>
        <end position="208"/>
    </location>
</feature>
<name>A0A6J4RSH6_9ACTN</name>
<feature type="region of interest" description="Disordered" evidence="1">
    <location>
        <begin position="17"/>
        <end position="61"/>
    </location>
</feature>
<feature type="non-terminal residue" evidence="2">
    <location>
        <position position="1"/>
    </location>
</feature>
<feature type="non-terminal residue" evidence="2">
    <location>
        <position position="208"/>
    </location>
</feature>
<dbReference type="AlphaFoldDB" id="A0A6J4RSH6"/>
<feature type="region of interest" description="Disordered" evidence="1">
    <location>
        <begin position="90"/>
        <end position="123"/>
    </location>
</feature>
<feature type="compositionally biased region" description="Gly residues" evidence="1">
    <location>
        <begin position="19"/>
        <end position="41"/>
    </location>
</feature>
<evidence type="ECO:0000256" key="1">
    <source>
        <dbReference type="SAM" id="MobiDB-lite"/>
    </source>
</evidence>
<gene>
    <name evidence="2" type="ORF">AVDCRST_MAG05-1206</name>
</gene>
<accession>A0A6J4RSH6</accession>
<organism evidence="2">
    <name type="scientific">uncultured Rubrobacteraceae bacterium</name>
    <dbReference type="NCBI Taxonomy" id="349277"/>
    <lineage>
        <taxon>Bacteria</taxon>
        <taxon>Bacillati</taxon>
        <taxon>Actinomycetota</taxon>
        <taxon>Rubrobacteria</taxon>
        <taxon>Rubrobacterales</taxon>
        <taxon>Rubrobacteraceae</taxon>
        <taxon>environmental samples</taxon>
    </lineage>
</organism>
<proteinExistence type="predicted"/>
<dbReference type="EMBL" id="CADCVM010000135">
    <property type="protein sequence ID" value="CAA9479788.1"/>
    <property type="molecule type" value="Genomic_DNA"/>
</dbReference>